<keyword evidence="5 9" id="KW-0032">Aminotransferase</keyword>
<dbReference type="GO" id="GO:0000105">
    <property type="term" value="P:L-histidine biosynthetic process"/>
    <property type="evidence" value="ECO:0007669"/>
    <property type="project" value="UniProtKB-UniRule"/>
</dbReference>
<evidence type="ECO:0000313" key="11">
    <source>
        <dbReference type="EMBL" id="AXH13242.1"/>
    </source>
</evidence>
<dbReference type="KEGG" id="hbv:ABIV_2267"/>
<dbReference type="RefSeq" id="WP_114840029.1">
    <property type="nucleotide sequence ID" value="NZ_CP031217.1"/>
</dbReference>
<evidence type="ECO:0000259" key="10">
    <source>
        <dbReference type="Pfam" id="PF00155"/>
    </source>
</evidence>
<evidence type="ECO:0000256" key="7">
    <source>
        <dbReference type="ARBA" id="ARBA00022898"/>
    </source>
</evidence>
<keyword evidence="6 9" id="KW-0808">Transferase</keyword>
<dbReference type="GO" id="GO:0030170">
    <property type="term" value="F:pyridoxal phosphate binding"/>
    <property type="evidence" value="ECO:0007669"/>
    <property type="project" value="InterPro"/>
</dbReference>
<dbReference type="Proteomes" id="UP000253850">
    <property type="component" value="Chromosome"/>
</dbReference>
<evidence type="ECO:0000256" key="1">
    <source>
        <dbReference type="ARBA" id="ARBA00001933"/>
    </source>
</evidence>
<keyword evidence="9" id="KW-0368">Histidine biosynthesis</keyword>
<evidence type="ECO:0000256" key="8">
    <source>
        <dbReference type="ARBA" id="ARBA00047481"/>
    </source>
</evidence>
<evidence type="ECO:0000313" key="13">
    <source>
        <dbReference type="Proteomes" id="UP000253850"/>
    </source>
</evidence>
<name>A0AAX2A7C1_9BACT</name>
<dbReference type="InterPro" id="IPR001917">
    <property type="entry name" value="Aminotrans_II_pyridoxalP_BS"/>
</dbReference>
<dbReference type="Proteomes" id="UP000289193">
    <property type="component" value="Unassembled WGS sequence"/>
</dbReference>
<gene>
    <name evidence="9 11" type="primary">hisC</name>
    <name evidence="11" type="ORF">ABIV_2267</name>
    <name evidence="12" type="ORF">CRV05_07165</name>
</gene>
<reference evidence="12 14" key="1">
    <citation type="submission" date="2017-10" db="EMBL/GenBank/DDBJ databases">
        <title>Genomics of the genus Arcobacter.</title>
        <authorList>
            <person name="Perez-Cataluna A."/>
            <person name="Figueras M.J."/>
        </authorList>
    </citation>
    <scope>NUCLEOTIDE SEQUENCE [LARGE SCALE GENOMIC DNA]</scope>
    <source>
        <strain evidence="12 14">CECT 7835</strain>
    </source>
</reference>
<dbReference type="AlphaFoldDB" id="A0AAX2A7C1"/>
<dbReference type="HAMAP" id="MF_01023">
    <property type="entry name" value="HisC_aminotrans_2"/>
    <property type="match status" value="1"/>
</dbReference>
<comment type="similarity">
    <text evidence="3 9">Belongs to the class-II pyridoxal-phosphate-dependent aminotransferase family. Histidinol-phosphate aminotransferase subfamily.</text>
</comment>
<dbReference type="SUPFAM" id="SSF53383">
    <property type="entry name" value="PLP-dependent transferases"/>
    <property type="match status" value="1"/>
</dbReference>
<dbReference type="InterPro" id="IPR015422">
    <property type="entry name" value="PyrdxlP-dep_Trfase_small"/>
</dbReference>
<evidence type="ECO:0000256" key="2">
    <source>
        <dbReference type="ARBA" id="ARBA00005011"/>
    </source>
</evidence>
<keyword evidence="14" id="KW-1185">Reference proteome</keyword>
<dbReference type="Pfam" id="PF00155">
    <property type="entry name" value="Aminotran_1_2"/>
    <property type="match status" value="1"/>
</dbReference>
<evidence type="ECO:0000313" key="14">
    <source>
        <dbReference type="Proteomes" id="UP000289193"/>
    </source>
</evidence>
<dbReference type="CDD" id="cd00609">
    <property type="entry name" value="AAT_like"/>
    <property type="match status" value="1"/>
</dbReference>
<dbReference type="NCBIfam" id="TIGR01141">
    <property type="entry name" value="hisC"/>
    <property type="match status" value="1"/>
</dbReference>
<dbReference type="PANTHER" id="PTHR43643:SF3">
    <property type="entry name" value="HISTIDINOL-PHOSPHATE AMINOTRANSFERASE"/>
    <property type="match status" value="1"/>
</dbReference>
<dbReference type="Gene3D" id="3.90.1150.10">
    <property type="entry name" value="Aspartate Aminotransferase, domain 1"/>
    <property type="match status" value="1"/>
</dbReference>
<dbReference type="InterPro" id="IPR015421">
    <property type="entry name" value="PyrdxlP-dep_Trfase_major"/>
</dbReference>
<comment type="cofactor">
    <cofactor evidence="1 9">
        <name>pyridoxal 5'-phosphate</name>
        <dbReference type="ChEBI" id="CHEBI:597326"/>
    </cofactor>
</comment>
<feature type="domain" description="Aminotransferase class I/classII large" evidence="10">
    <location>
        <begin position="31"/>
        <end position="358"/>
    </location>
</feature>
<dbReference type="EMBL" id="PDKM01000003">
    <property type="protein sequence ID" value="RXK10152.1"/>
    <property type="molecule type" value="Genomic_DNA"/>
</dbReference>
<keyword evidence="7 9" id="KW-0663">Pyridoxal phosphate</keyword>
<protein>
    <recommendedName>
        <fullName evidence="9">Histidinol-phosphate aminotransferase</fullName>
        <ecNumber evidence="9">2.6.1.9</ecNumber>
    </recommendedName>
    <alternativeName>
        <fullName evidence="9">Imidazole acetol-phosphate transaminase</fullName>
    </alternativeName>
</protein>
<evidence type="ECO:0000256" key="9">
    <source>
        <dbReference type="HAMAP-Rule" id="MF_01023"/>
    </source>
</evidence>
<sequence length="373" mass="42285">MKFNKLLDNCKIYEAGKPIELVVRDYGVDTKDIIKLASNENPYGTSPKVVEKIASLSKNMFMYPDDSMYELKEALGKKFSVTSDNIIIGSGSDQVIDFLVKAKCSENSKMLMSRTTFAMYEIYGRQAGAQIIKTKDDEHNLAQFEEMYESQGADIIFLCLPNNPLGECLDRDDVYAFLAKVDKETLVIIDGAYQEYASFKDSKKRIDPADLIEKFPNAVYLGTFSKAYALGGMRVGYGIGQTSIIKTMYKLRPPFNISTLSLAAAIEAIKDEEFVQKCIALNFEEMTRYEEYAKQRGFEYIESYTNFITIKFDSNYLSSEVAQKLLERGIIIRDLTGYGLNAIRITIGSKEQNTRVFKVLDEVLEDLKKVENL</sequence>
<dbReference type="InterPro" id="IPR050106">
    <property type="entry name" value="HistidinolP_aminotransfase"/>
</dbReference>
<keyword evidence="9" id="KW-0028">Amino-acid biosynthesis</keyword>
<dbReference type="PROSITE" id="PS00599">
    <property type="entry name" value="AA_TRANSFER_CLASS_2"/>
    <property type="match status" value="1"/>
</dbReference>
<evidence type="ECO:0000256" key="4">
    <source>
        <dbReference type="ARBA" id="ARBA00011738"/>
    </source>
</evidence>
<dbReference type="PANTHER" id="PTHR43643">
    <property type="entry name" value="HISTIDINOL-PHOSPHATE AMINOTRANSFERASE 2"/>
    <property type="match status" value="1"/>
</dbReference>
<proteinExistence type="inferred from homology"/>
<evidence type="ECO:0000256" key="3">
    <source>
        <dbReference type="ARBA" id="ARBA00007970"/>
    </source>
</evidence>
<evidence type="ECO:0000313" key="12">
    <source>
        <dbReference type="EMBL" id="RXK10152.1"/>
    </source>
</evidence>
<comment type="subunit">
    <text evidence="4 9">Homodimer.</text>
</comment>
<evidence type="ECO:0000256" key="5">
    <source>
        <dbReference type="ARBA" id="ARBA00022576"/>
    </source>
</evidence>
<feature type="modified residue" description="N6-(pyridoxal phosphate)lysine" evidence="9">
    <location>
        <position position="226"/>
    </location>
</feature>
<dbReference type="EMBL" id="CP031217">
    <property type="protein sequence ID" value="AXH13242.1"/>
    <property type="molecule type" value="Genomic_DNA"/>
</dbReference>
<dbReference type="InterPro" id="IPR015424">
    <property type="entry name" value="PyrdxlP-dep_Trfase"/>
</dbReference>
<accession>A0AAX2A7C1</accession>
<organism evidence="12 14">
    <name type="scientific">Halarcobacter bivalviorum</name>
    <dbReference type="NCBI Taxonomy" id="663364"/>
    <lineage>
        <taxon>Bacteria</taxon>
        <taxon>Pseudomonadati</taxon>
        <taxon>Campylobacterota</taxon>
        <taxon>Epsilonproteobacteria</taxon>
        <taxon>Campylobacterales</taxon>
        <taxon>Arcobacteraceae</taxon>
        <taxon>Halarcobacter</taxon>
    </lineage>
</organism>
<dbReference type="EC" id="2.6.1.9" evidence="9"/>
<dbReference type="InterPro" id="IPR004839">
    <property type="entry name" value="Aminotransferase_I/II_large"/>
</dbReference>
<reference evidence="11 13" key="2">
    <citation type="submission" date="2018-07" db="EMBL/GenBank/DDBJ databases">
        <title>Complete genome of the Arcobacter bivalviorum type strain LMG 26154.</title>
        <authorList>
            <person name="Miller W.G."/>
            <person name="Yee E."/>
            <person name="Bono J.L."/>
        </authorList>
    </citation>
    <scope>NUCLEOTIDE SEQUENCE [LARGE SCALE GENOMIC DNA]</scope>
    <source>
        <strain evidence="11 13">LMG 26154</strain>
    </source>
</reference>
<dbReference type="Gene3D" id="3.40.640.10">
    <property type="entry name" value="Type I PLP-dependent aspartate aminotransferase-like (Major domain)"/>
    <property type="match status" value="1"/>
</dbReference>
<comment type="catalytic activity">
    <reaction evidence="8 9">
        <text>L-histidinol phosphate + 2-oxoglutarate = 3-(imidazol-4-yl)-2-oxopropyl phosphate + L-glutamate</text>
        <dbReference type="Rhea" id="RHEA:23744"/>
        <dbReference type="ChEBI" id="CHEBI:16810"/>
        <dbReference type="ChEBI" id="CHEBI:29985"/>
        <dbReference type="ChEBI" id="CHEBI:57766"/>
        <dbReference type="ChEBI" id="CHEBI:57980"/>
        <dbReference type="EC" id="2.6.1.9"/>
    </reaction>
</comment>
<evidence type="ECO:0000256" key="6">
    <source>
        <dbReference type="ARBA" id="ARBA00022679"/>
    </source>
</evidence>
<dbReference type="GO" id="GO:0004400">
    <property type="term" value="F:histidinol-phosphate transaminase activity"/>
    <property type="evidence" value="ECO:0007669"/>
    <property type="project" value="UniProtKB-UniRule"/>
</dbReference>
<dbReference type="InterPro" id="IPR005861">
    <property type="entry name" value="HisP_aminotrans"/>
</dbReference>
<comment type="pathway">
    <text evidence="2 9">Amino-acid biosynthesis; L-histidine biosynthesis; L-histidine from 5-phospho-alpha-D-ribose 1-diphosphate: step 7/9.</text>
</comment>